<dbReference type="PANTHER" id="PTHR20883">
    <property type="entry name" value="PHYTANOYL-COA DIOXYGENASE DOMAIN CONTAINING 1"/>
    <property type="match status" value="1"/>
</dbReference>
<accession>A0ABY3WKD5</accession>
<name>A0ABY3WKD5_9ACTN</name>
<evidence type="ECO:0000313" key="1">
    <source>
        <dbReference type="EMBL" id="UNM13078.1"/>
    </source>
</evidence>
<keyword evidence="1" id="KW-0223">Dioxygenase</keyword>
<dbReference type="GO" id="GO:0051213">
    <property type="term" value="F:dioxygenase activity"/>
    <property type="evidence" value="ECO:0007669"/>
    <property type="project" value="UniProtKB-KW"/>
</dbReference>
<dbReference type="RefSeq" id="WP_242331799.1">
    <property type="nucleotide sequence ID" value="NZ_CP071872.1"/>
</dbReference>
<gene>
    <name evidence="1" type="ORF">J4032_17630</name>
</gene>
<dbReference type="InterPro" id="IPR008775">
    <property type="entry name" value="Phytyl_CoA_dOase-like"/>
</dbReference>
<dbReference type="Gene3D" id="2.60.120.620">
    <property type="entry name" value="q2cbj1_9rhob like domain"/>
    <property type="match status" value="1"/>
</dbReference>
<dbReference type="PANTHER" id="PTHR20883:SF46">
    <property type="entry name" value="PHYTANOYL-COA HYDROXYLASE"/>
    <property type="match status" value="1"/>
</dbReference>
<dbReference type="Pfam" id="PF05721">
    <property type="entry name" value="PhyH"/>
    <property type="match status" value="1"/>
</dbReference>
<reference evidence="1 2" key="1">
    <citation type="submission" date="2021-03" db="EMBL/GenBank/DDBJ databases">
        <title>Complete genome of Streptomyces formicae strain 1H-GS9 (DSM 100524).</title>
        <authorList>
            <person name="Atanasov K.E."/>
            <person name="Altabella T."/>
            <person name="Ferrer A."/>
        </authorList>
    </citation>
    <scope>NUCLEOTIDE SEQUENCE [LARGE SCALE GENOMIC DNA]</scope>
    <source>
        <strain evidence="1 2">1H-GS9</strain>
    </source>
</reference>
<protein>
    <submittedName>
        <fullName evidence="1">Phytanoyl-CoA dioxygenase family protein</fullName>
    </submittedName>
</protein>
<organism evidence="1 2">
    <name type="scientific">Streptomyces formicae</name>
    <dbReference type="NCBI Taxonomy" id="1616117"/>
    <lineage>
        <taxon>Bacteria</taxon>
        <taxon>Bacillati</taxon>
        <taxon>Actinomycetota</taxon>
        <taxon>Actinomycetes</taxon>
        <taxon>Kitasatosporales</taxon>
        <taxon>Streptomycetaceae</taxon>
        <taxon>Streptomyces</taxon>
    </lineage>
</organism>
<keyword evidence="2" id="KW-1185">Reference proteome</keyword>
<keyword evidence="1" id="KW-0560">Oxidoreductase</keyword>
<dbReference type="Proteomes" id="UP000828924">
    <property type="component" value="Chromosome"/>
</dbReference>
<proteinExistence type="predicted"/>
<dbReference type="SUPFAM" id="SSF51197">
    <property type="entry name" value="Clavaminate synthase-like"/>
    <property type="match status" value="1"/>
</dbReference>
<sequence length="292" mass="31746">MNATAGAPASAASAASAASTASAVNELGLPYELPDTAAADFARDGFVHLPNVLSPETIGVYEPEVTSEVIRLNTQHLPLAERDTYGKAFLQVGNLWEHSEKVRQLVHSRRLAGIAARLLGVDAVRLYHDQALYKEPGGGITPWHADQYYWPLASDRCCTVWLPLQETPYDMGPLAFARGSHLFSHGRDLPISDASEARLKEALAQQDFEDVVEPFALGDASFHLGWTFHHAGPNRGTVPRRVMTVIYMDADARVAEPVNAHQTADLGWMPGTGTGQIPDTPRNPVLYDARTA</sequence>
<dbReference type="EMBL" id="CP071872">
    <property type="protein sequence ID" value="UNM13078.1"/>
    <property type="molecule type" value="Genomic_DNA"/>
</dbReference>
<evidence type="ECO:0000313" key="2">
    <source>
        <dbReference type="Proteomes" id="UP000828924"/>
    </source>
</evidence>